<dbReference type="CDD" id="cd14438">
    <property type="entry name" value="Hip_N"/>
    <property type="match status" value="1"/>
</dbReference>
<evidence type="ECO:0000256" key="1">
    <source>
        <dbReference type="ARBA" id="ARBA00009015"/>
    </source>
</evidence>
<comment type="similarity">
    <text evidence="1">Belongs to the FAM10 family.</text>
</comment>
<dbReference type="SMART" id="SM00028">
    <property type="entry name" value="TPR"/>
    <property type="match status" value="2"/>
</dbReference>
<evidence type="ECO:0000256" key="3">
    <source>
        <dbReference type="ARBA" id="ARBA00022803"/>
    </source>
</evidence>
<protein>
    <recommendedName>
        <fullName evidence="6">Hsp70-interacting protein N-terminal domain-containing protein</fullName>
    </recommendedName>
</protein>
<dbReference type="PROSITE" id="PS50005">
    <property type="entry name" value="TPR"/>
    <property type="match status" value="1"/>
</dbReference>
<evidence type="ECO:0000313" key="7">
    <source>
        <dbReference type="EMBL" id="MFH4983321.1"/>
    </source>
</evidence>
<dbReference type="AlphaFoldDB" id="A0ABD6F0B8"/>
<dbReference type="PANTHER" id="PTHR45883">
    <property type="entry name" value="HSC70-INTERACTING PROTEIN"/>
    <property type="match status" value="1"/>
</dbReference>
<keyword evidence="3 4" id="KW-0802">TPR repeat</keyword>
<dbReference type="Proteomes" id="UP001608902">
    <property type="component" value="Unassembled WGS sequence"/>
</dbReference>
<name>A0ABD6F0B8_9BILA</name>
<feature type="region of interest" description="Disordered" evidence="5">
    <location>
        <begin position="38"/>
        <end position="80"/>
    </location>
</feature>
<reference evidence="7 8" key="1">
    <citation type="submission" date="2024-08" db="EMBL/GenBank/DDBJ databases">
        <title>Gnathostoma spinigerum genome.</title>
        <authorList>
            <person name="Gonzalez-Bertolin B."/>
            <person name="Monzon S."/>
            <person name="Zaballos A."/>
            <person name="Jimenez P."/>
            <person name="Dekumyoy P."/>
            <person name="Varona S."/>
            <person name="Cuesta I."/>
            <person name="Sumanam S."/>
            <person name="Adisakwattana P."/>
            <person name="Gasser R.B."/>
            <person name="Hernandez-Gonzalez A."/>
            <person name="Young N.D."/>
            <person name="Perteguer M.J."/>
        </authorList>
    </citation>
    <scope>NUCLEOTIDE SEQUENCE [LARGE SCALE GENOMIC DNA]</scope>
    <source>
        <strain evidence="7">AL3</strain>
        <tissue evidence="7">Liver</tissue>
    </source>
</reference>
<comment type="caution">
    <text evidence="7">The sequence shown here is derived from an EMBL/GenBank/DDBJ whole genome shotgun (WGS) entry which is preliminary data.</text>
</comment>
<dbReference type="FunFam" id="6.10.250.3420:FF:000001">
    <property type="entry name" value="Hsc70-interacting protein-like protein"/>
    <property type="match status" value="1"/>
</dbReference>
<feature type="domain" description="Hsp70-interacting protein N-terminal" evidence="6">
    <location>
        <begin position="4"/>
        <end position="42"/>
    </location>
</feature>
<dbReference type="PANTHER" id="PTHR45883:SF2">
    <property type="entry name" value="HSC70-INTERACTING PROTEIN"/>
    <property type="match status" value="1"/>
</dbReference>
<evidence type="ECO:0000256" key="2">
    <source>
        <dbReference type="ARBA" id="ARBA00022737"/>
    </source>
</evidence>
<keyword evidence="2" id="KW-0677">Repeat</keyword>
<evidence type="ECO:0000313" key="8">
    <source>
        <dbReference type="Proteomes" id="UP001608902"/>
    </source>
</evidence>
<proteinExistence type="inferred from homology"/>
<dbReference type="Gene3D" id="6.10.250.3420">
    <property type="match status" value="1"/>
</dbReference>
<keyword evidence="8" id="KW-1185">Reference proteome</keyword>
<evidence type="ECO:0000259" key="6">
    <source>
        <dbReference type="Pfam" id="PF18253"/>
    </source>
</evidence>
<dbReference type="Pfam" id="PF00515">
    <property type="entry name" value="TPR_1"/>
    <property type="match status" value="1"/>
</dbReference>
<evidence type="ECO:0000256" key="5">
    <source>
        <dbReference type="SAM" id="MobiDB-lite"/>
    </source>
</evidence>
<dbReference type="EMBL" id="JBGFUD010011844">
    <property type="protein sequence ID" value="MFH4983321.1"/>
    <property type="molecule type" value="Genomic_DNA"/>
</dbReference>
<dbReference type="Gene3D" id="1.25.40.10">
    <property type="entry name" value="Tetratricopeptide repeat domain"/>
    <property type="match status" value="1"/>
</dbReference>
<dbReference type="Pfam" id="PF18253">
    <property type="entry name" value="HipN"/>
    <property type="match status" value="1"/>
</dbReference>
<sequence length="194" mass="21554">MESHRELLRQFVSACKKNPGILHDPQFSFYKEWLESLGAKIPPSPPKADESESKSAPASEPEPVPEPESESEEQVESDVELDMSGVIEGDKDEPLPMGDEVQWVSEEDEEKAIEFKNAALSYFSDGDMEKAIENFTKAIELNPYSAILHAKRASALLKVNKPNAAIRDCDKAIGLNADCAAAYKFRGRAHRYVV</sequence>
<feature type="compositionally biased region" description="Acidic residues" evidence="5">
    <location>
        <begin position="63"/>
        <end position="80"/>
    </location>
</feature>
<evidence type="ECO:0000256" key="4">
    <source>
        <dbReference type="PROSITE-ProRule" id="PRU00339"/>
    </source>
</evidence>
<organism evidence="7 8">
    <name type="scientific">Gnathostoma spinigerum</name>
    <dbReference type="NCBI Taxonomy" id="75299"/>
    <lineage>
        <taxon>Eukaryota</taxon>
        <taxon>Metazoa</taxon>
        <taxon>Ecdysozoa</taxon>
        <taxon>Nematoda</taxon>
        <taxon>Chromadorea</taxon>
        <taxon>Rhabditida</taxon>
        <taxon>Spirurina</taxon>
        <taxon>Gnathostomatomorpha</taxon>
        <taxon>Gnathostomatoidea</taxon>
        <taxon>Gnathostomatidae</taxon>
        <taxon>Gnathostoma</taxon>
    </lineage>
</organism>
<gene>
    <name evidence="7" type="ORF">AB6A40_010030</name>
</gene>
<accession>A0ABD6F0B8</accession>
<dbReference type="SUPFAM" id="SSF48452">
    <property type="entry name" value="TPR-like"/>
    <property type="match status" value="1"/>
</dbReference>
<feature type="repeat" description="TPR" evidence="4">
    <location>
        <begin position="112"/>
        <end position="145"/>
    </location>
</feature>
<dbReference type="PROSITE" id="PS50293">
    <property type="entry name" value="TPR_REGION"/>
    <property type="match status" value="1"/>
</dbReference>
<dbReference type="InterPro" id="IPR034649">
    <property type="entry name" value="Hip_N"/>
</dbReference>
<dbReference type="InterPro" id="IPR019734">
    <property type="entry name" value="TPR_rpt"/>
</dbReference>
<dbReference type="InterPro" id="IPR011990">
    <property type="entry name" value="TPR-like_helical_dom_sf"/>
</dbReference>